<keyword evidence="1" id="KW-0560">Oxidoreductase</keyword>
<keyword evidence="2" id="KW-0408">Iron</keyword>
<evidence type="ECO:0000313" key="4">
    <source>
        <dbReference type="Proteomes" id="UP000278149"/>
    </source>
</evidence>
<dbReference type="InterPro" id="IPR029014">
    <property type="entry name" value="NiFe-Hase_large"/>
</dbReference>
<keyword evidence="2" id="KW-0533">Nickel</keyword>
<protein>
    <submittedName>
        <fullName evidence="3">Ni/Fe hydrogenase subunit alpha</fullName>
    </submittedName>
</protein>
<feature type="binding site" evidence="2">
    <location>
        <position position="64"/>
    </location>
    <ligand>
        <name>Ni(2+)</name>
        <dbReference type="ChEBI" id="CHEBI:49786"/>
    </ligand>
</feature>
<comment type="caution">
    <text evidence="3">The sequence shown here is derived from an EMBL/GenBank/DDBJ whole genome shotgun (WGS) entry which is preliminary data.</text>
</comment>
<feature type="binding site" evidence="2">
    <location>
        <position position="415"/>
    </location>
    <ligand>
        <name>Ni(2+)</name>
        <dbReference type="ChEBI" id="CHEBI:49786"/>
    </ligand>
</feature>
<sequence>MREIVVEHLARVEGHGDIEVVVEGDAVKRAVLRIYEGPRFFERILIGKSYYEVPDITARICSICPDPYQVASSRAIEKAMGIRVDRQVEALRELQLISDVIHSHALHLFFLALPDFLGYKDAIGMAAQYPETVKLALKVKRAGNAVKEVIAGRTVHGVVTKPGGYTKVPRAEDLEGLRKQLESSIDGAREAIRVFSSLKMPEYALDDNLYMAVDPGEHYGYSGDHILVSDGTRHPVEKYMDLTNEVTVEHSSAKHSSYKGSSFMTGALARLLLNEKRLYGEAKESYESLRDKIDPRNPFSNNMAQAIELLYSVQRAMDIIDGLLDEGIKDKLMVEVKPRAGEGIAVVEAPRGLLYHHYKLDDNGKVIFANLVTPTAQNAANMDKYLRIAVRNLKDLSDDELKLKLEMLVRAYDPCISCSVHLTRIGV</sequence>
<feature type="binding site" evidence="2">
    <location>
        <position position="418"/>
    </location>
    <ligand>
        <name>Fe cation</name>
        <dbReference type="ChEBI" id="CHEBI:24875"/>
    </ligand>
</feature>
<dbReference type="AlphaFoldDB" id="A0A3R9QXW1"/>
<dbReference type="PANTHER" id="PTHR43600">
    <property type="entry name" value="COENZYME F420 HYDROGENASE, SUBUNIT ALPHA"/>
    <property type="match status" value="1"/>
</dbReference>
<feature type="binding site" evidence="2">
    <location>
        <position position="421"/>
    </location>
    <ligand>
        <name>Mg(2+)</name>
        <dbReference type="ChEBI" id="CHEBI:18420"/>
    </ligand>
</feature>
<evidence type="ECO:0000256" key="2">
    <source>
        <dbReference type="PIRSR" id="PIRSR601501-1"/>
    </source>
</evidence>
<comment type="cofactor">
    <cofactor evidence="2">
        <name>Fe cation</name>
        <dbReference type="ChEBI" id="CHEBI:24875"/>
    </cofactor>
</comment>
<feature type="binding site" evidence="2">
    <location>
        <position position="371"/>
    </location>
    <ligand>
        <name>Mg(2+)</name>
        <dbReference type="ChEBI" id="CHEBI:18420"/>
    </ligand>
</feature>
<keyword evidence="2" id="KW-0479">Metal-binding</keyword>
<dbReference type="InterPro" id="IPR018194">
    <property type="entry name" value="Ni-dep_hyd_lsu_Ni_BS"/>
</dbReference>
<comment type="cofactor">
    <cofactor evidence="2">
        <name>Ni(2+)</name>
        <dbReference type="ChEBI" id="CHEBI:49786"/>
    </cofactor>
</comment>
<gene>
    <name evidence="3" type="ORF">D9Q81_07670</name>
</gene>
<evidence type="ECO:0000313" key="3">
    <source>
        <dbReference type="EMBL" id="RSN67666.1"/>
    </source>
</evidence>
<dbReference type="PANTHER" id="PTHR43600:SF4">
    <property type="entry name" value="CYTOSOLIC NIFE-HYDROGENASE, ALPHA SUBUNIT"/>
    <property type="match status" value="1"/>
</dbReference>
<proteinExistence type="predicted"/>
<dbReference type="RefSeq" id="WP_125742505.1">
    <property type="nucleotide sequence ID" value="NZ_RCOR01000042.1"/>
</dbReference>
<accession>A0A3R9QXW1</accession>
<dbReference type="GO" id="GO:0008901">
    <property type="term" value="F:ferredoxin hydrogenase activity"/>
    <property type="evidence" value="ECO:0007669"/>
    <property type="project" value="InterPro"/>
</dbReference>
<dbReference type="Gene3D" id="1.10.645.10">
    <property type="entry name" value="Cytochrome-c3 Hydrogenase, chain B"/>
    <property type="match status" value="1"/>
</dbReference>
<reference evidence="3 4" key="1">
    <citation type="submission" date="2018-10" db="EMBL/GenBank/DDBJ databases">
        <title>Co-occurring genomic capacity for anaerobic methane metabolism and dissimilatory sulfite reduction discovered in the Korarchaeota.</title>
        <authorList>
            <person name="Mckay L.J."/>
            <person name="Dlakic M."/>
            <person name="Fields M.W."/>
            <person name="Delmont T.O."/>
            <person name="Eren A.M."/>
            <person name="Jay Z.J."/>
            <person name="Klingelsmith K.B."/>
            <person name="Rusch D.B."/>
            <person name="Inskeep W.P."/>
        </authorList>
    </citation>
    <scope>NUCLEOTIDE SEQUENCE [LARGE SCALE GENOMIC DNA]</scope>
    <source>
        <strain evidence="3 4">WS</strain>
    </source>
</reference>
<dbReference type="EMBL" id="RCOR01000042">
    <property type="protein sequence ID" value="RSN67666.1"/>
    <property type="molecule type" value="Genomic_DNA"/>
</dbReference>
<dbReference type="Pfam" id="PF00374">
    <property type="entry name" value="NiFeSe_Hases"/>
    <property type="match status" value="2"/>
</dbReference>
<keyword evidence="2" id="KW-0460">Magnesium</keyword>
<feature type="binding site" evidence="2">
    <location>
        <position position="42"/>
    </location>
    <ligand>
        <name>Mg(2+)</name>
        <dbReference type="ChEBI" id="CHEBI:18420"/>
    </ligand>
</feature>
<dbReference type="PROSITE" id="PS00508">
    <property type="entry name" value="NI_HGENASE_L_2"/>
    <property type="match status" value="1"/>
</dbReference>
<organism evidence="3 4">
    <name type="scientific">Candidatus Korarchaeum cryptofilum</name>
    <dbReference type="NCBI Taxonomy" id="498846"/>
    <lineage>
        <taxon>Archaea</taxon>
        <taxon>Thermoproteota</taxon>
        <taxon>Candidatus Korarchaeia</taxon>
        <taxon>Candidatus Korarchaeales</taxon>
        <taxon>Candidatus Korarchaeaceae</taxon>
        <taxon>Candidatus Korarchaeum</taxon>
    </lineage>
</organism>
<evidence type="ECO:0000256" key="1">
    <source>
        <dbReference type="ARBA" id="ARBA00023002"/>
    </source>
</evidence>
<feature type="binding site" evidence="2">
    <location>
        <position position="64"/>
    </location>
    <ligand>
        <name>Fe cation</name>
        <dbReference type="ChEBI" id="CHEBI:24875"/>
    </ligand>
</feature>
<feature type="binding site" evidence="2">
    <location>
        <position position="61"/>
    </location>
    <ligand>
        <name>Ni(2+)</name>
        <dbReference type="ChEBI" id="CHEBI:49786"/>
    </ligand>
</feature>
<name>A0A3R9QXW1_9CREN</name>
<dbReference type="InterPro" id="IPR001501">
    <property type="entry name" value="Ni-dep_hyd_lsu"/>
</dbReference>
<dbReference type="GO" id="GO:0016151">
    <property type="term" value="F:nickel cation binding"/>
    <property type="evidence" value="ECO:0007669"/>
    <property type="project" value="InterPro"/>
</dbReference>
<dbReference type="Proteomes" id="UP000278149">
    <property type="component" value="Unassembled WGS sequence"/>
</dbReference>
<dbReference type="SUPFAM" id="SSF56762">
    <property type="entry name" value="HydB/Nqo4-like"/>
    <property type="match status" value="1"/>
</dbReference>